<evidence type="ECO:0000313" key="2">
    <source>
        <dbReference type="EMBL" id="JAP88642.1"/>
    </source>
</evidence>
<reference evidence="2" key="1">
    <citation type="submission" date="2015-07" db="EMBL/GenBank/DDBJ databases">
        <title>Adaptation to a free-living lifestyle via gene acquisitions in the diplomonad Trepomonas sp. PC1.</title>
        <authorList>
            <person name="Xu F."/>
            <person name="Jerlstrom-Hultqvist J."/>
            <person name="Kolisko M."/>
            <person name="Simpson A.G.B."/>
            <person name="Roger A.J."/>
            <person name="Svard S.G."/>
            <person name="Andersson J.O."/>
        </authorList>
    </citation>
    <scope>NUCLEOTIDE SEQUENCE</scope>
    <source>
        <strain evidence="2">PC1</strain>
    </source>
</reference>
<organism evidence="2">
    <name type="scientific">Trepomonas sp. PC1</name>
    <dbReference type="NCBI Taxonomy" id="1076344"/>
    <lineage>
        <taxon>Eukaryota</taxon>
        <taxon>Metamonada</taxon>
        <taxon>Diplomonadida</taxon>
        <taxon>Hexamitidae</taxon>
        <taxon>Hexamitinae</taxon>
        <taxon>Trepomonas</taxon>
    </lineage>
</organism>
<keyword evidence="1" id="KW-0175">Coiled coil</keyword>
<protein>
    <submittedName>
        <fullName evidence="2">Uncharacterized protein</fullName>
    </submittedName>
</protein>
<feature type="non-terminal residue" evidence="2">
    <location>
        <position position="1"/>
    </location>
</feature>
<sequence length="303" mass="35617">LNLHLRYDKNQMVLINDSYNKIYSITLEYSIISLHVVYYNQKIYFVVKDSLSTIYLASIDENSFEIVGQLPNSDLKYVVLIYENLLFITDGVEWLRFDPFQNMILEDTSIKGTAVVHNIGMFAFQDPENEIFIFLNEKRKNLAKCEFDNWKIRNGLLIVQVQDYLMVFCMQTGAEVKVLDQDLLLQFLELTQDKSILSQYGQLLGEQFYTTVDYQQLKKMTLEYQAAHYAKFEPICIAYVLKNFKLTQTHQTALNGKAPTENDVLNRLNDKIDEQQQLINDQQSRINKLEENNQKLKERVERI</sequence>
<dbReference type="EMBL" id="GDID01007964">
    <property type="protein sequence ID" value="JAP88642.1"/>
    <property type="molecule type" value="Transcribed_RNA"/>
</dbReference>
<accession>A0A146JVU7</accession>
<evidence type="ECO:0000256" key="1">
    <source>
        <dbReference type="SAM" id="Coils"/>
    </source>
</evidence>
<dbReference type="AlphaFoldDB" id="A0A146JVU7"/>
<feature type="coiled-coil region" evidence="1">
    <location>
        <begin position="265"/>
        <end position="299"/>
    </location>
</feature>
<gene>
    <name evidence="2" type="ORF">TPC1_31863</name>
</gene>
<proteinExistence type="predicted"/>
<name>A0A146JVU7_9EUKA</name>
<feature type="non-terminal residue" evidence="2">
    <location>
        <position position="303"/>
    </location>
</feature>